<dbReference type="EMBL" id="JBHUCM010000070">
    <property type="protein sequence ID" value="MFD1546927.1"/>
    <property type="molecule type" value="Genomic_DNA"/>
</dbReference>
<evidence type="ECO:0000256" key="2">
    <source>
        <dbReference type="SAM" id="MobiDB-lite"/>
    </source>
</evidence>
<feature type="region of interest" description="Disordered" evidence="2">
    <location>
        <begin position="141"/>
        <end position="175"/>
    </location>
</feature>
<keyword evidence="1" id="KW-0175">Coiled coil</keyword>
<keyword evidence="4" id="KW-1185">Reference proteome</keyword>
<accession>A0ABW4GVY3</accession>
<protein>
    <submittedName>
        <fullName evidence="3">Uncharacterized protein</fullName>
    </submittedName>
</protein>
<gene>
    <name evidence="3" type="ORF">ACFSJ0_58515</name>
</gene>
<dbReference type="RefSeq" id="WP_219536666.1">
    <property type="nucleotide sequence ID" value="NZ_JAHKRM010000031.1"/>
</dbReference>
<feature type="coiled-coil region" evidence="1">
    <location>
        <begin position="28"/>
        <end position="62"/>
    </location>
</feature>
<evidence type="ECO:0000256" key="1">
    <source>
        <dbReference type="SAM" id="Coils"/>
    </source>
</evidence>
<name>A0ABW4GVY3_9ACTN</name>
<evidence type="ECO:0000313" key="4">
    <source>
        <dbReference type="Proteomes" id="UP001597097"/>
    </source>
</evidence>
<reference evidence="4" key="1">
    <citation type="journal article" date="2019" name="Int. J. Syst. Evol. Microbiol.">
        <title>The Global Catalogue of Microorganisms (GCM) 10K type strain sequencing project: providing services to taxonomists for standard genome sequencing and annotation.</title>
        <authorList>
            <consortium name="The Broad Institute Genomics Platform"/>
            <consortium name="The Broad Institute Genome Sequencing Center for Infectious Disease"/>
            <person name="Wu L."/>
            <person name="Ma J."/>
        </authorList>
    </citation>
    <scope>NUCLEOTIDE SEQUENCE [LARGE SCALE GENOMIC DNA]</scope>
    <source>
        <strain evidence="4">CGMCC 1.15399</strain>
    </source>
</reference>
<comment type="caution">
    <text evidence="3">The sequence shown here is derived from an EMBL/GenBank/DDBJ whole genome shotgun (WGS) entry which is preliminary data.</text>
</comment>
<proteinExistence type="predicted"/>
<dbReference type="Proteomes" id="UP001597097">
    <property type="component" value="Unassembled WGS sequence"/>
</dbReference>
<evidence type="ECO:0000313" key="3">
    <source>
        <dbReference type="EMBL" id="MFD1546927.1"/>
    </source>
</evidence>
<organism evidence="3 4">
    <name type="scientific">Nonomuraea guangzhouensis</name>
    <dbReference type="NCBI Taxonomy" id="1291555"/>
    <lineage>
        <taxon>Bacteria</taxon>
        <taxon>Bacillati</taxon>
        <taxon>Actinomycetota</taxon>
        <taxon>Actinomycetes</taxon>
        <taxon>Streptosporangiales</taxon>
        <taxon>Streptosporangiaceae</taxon>
        <taxon>Nonomuraea</taxon>
    </lineage>
</organism>
<sequence length="175" mass="18867">MSNLYPVTDQAPLRRLTESGIDRYRTLNYRDEKELEDLRATRAELTAEIASIDDVMADLNETIGRRQAKMRGDLISLLPPGREVPLLPGSQGDPDELAATFGGLGSAVIEPTQILGAASFPETNPDGYCIHCNQPAWRVSTTPASPKGARHSYGATCNPDDPASGVAELDEQAES</sequence>